<keyword evidence="2" id="KW-0548">Nucleotidyltransferase</keyword>
<dbReference type="Proteomes" id="UP000305417">
    <property type="component" value="Unassembled WGS sequence"/>
</dbReference>
<organism evidence="2 3">
    <name type="scientific">Aliarcobacter cibarius</name>
    <dbReference type="NCBI Taxonomy" id="255507"/>
    <lineage>
        <taxon>Bacteria</taxon>
        <taxon>Pseudomonadati</taxon>
        <taxon>Campylobacterota</taxon>
        <taxon>Epsilonproteobacteria</taxon>
        <taxon>Campylobacterales</taxon>
        <taxon>Arcobacteraceae</taxon>
        <taxon>Aliarcobacter</taxon>
    </lineage>
</organism>
<keyword evidence="3" id="KW-1185">Reference proteome</keyword>
<comment type="caution">
    <text evidence="2">The sequence shown here is derived from an EMBL/GenBank/DDBJ whole genome shotgun (WGS) entry which is preliminary data.</text>
</comment>
<dbReference type="SUPFAM" id="SSF53448">
    <property type="entry name" value="Nucleotide-diphospho-sugar transferases"/>
    <property type="match status" value="1"/>
</dbReference>
<evidence type="ECO:0000256" key="1">
    <source>
        <dbReference type="NCBIfam" id="TIGR03584"/>
    </source>
</evidence>
<dbReference type="PANTHER" id="PTHR21485">
    <property type="entry name" value="HAD SUPERFAMILY MEMBERS CMAS AND KDSC"/>
    <property type="match status" value="1"/>
</dbReference>
<dbReference type="EMBL" id="VBUC01000001">
    <property type="protein sequence ID" value="TLT01794.1"/>
    <property type="molecule type" value="Genomic_DNA"/>
</dbReference>
<evidence type="ECO:0000313" key="2">
    <source>
        <dbReference type="EMBL" id="TLT01794.1"/>
    </source>
</evidence>
<name>A0ABY2V9U0_9BACT</name>
<sequence>MTNHCIAIIPARGGSKRIHKKNIKDFHGKPLIAYSIEVALNSKLFDKVIVSTDDEEIAKTAIKFGAEVPFVRPKELSDDFTGTGEVINHAIEFLKNNHQKVDFVCTIYATAPFLQEKYLIESFEKLKKSNAKNAFSCTSMPFPIQRTFKITSNDRCEMFWPENFSKRSQDLEDAFQDAGQFYWTNLNVESNQIIFGKDSIPIILPRYLVQDIDTLEDWTRAEFMYEAIKNSECRKNNIK</sequence>
<accession>A0ABY2V9U0</accession>
<dbReference type="InterPro" id="IPR020039">
    <property type="entry name" value="PseF"/>
</dbReference>
<dbReference type="NCBIfam" id="TIGR03584">
    <property type="entry name" value="PseF"/>
    <property type="match status" value="1"/>
</dbReference>
<gene>
    <name evidence="2" type="primary">pseF</name>
    <name evidence="2" type="ORF">FE247_00035</name>
</gene>
<dbReference type="PANTHER" id="PTHR21485:SF6">
    <property type="entry name" value="N-ACYLNEURAMINATE CYTIDYLYLTRANSFERASE-RELATED"/>
    <property type="match status" value="1"/>
</dbReference>
<evidence type="ECO:0000313" key="3">
    <source>
        <dbReference type="Proteomes" id="UP000305417"/>
    </source>
</evidence>
<dbReference type="GO" id="GO:0016779">
    <property type="term" value="F:nucleotidyltransferase activity"/>
    <property type="evidence" value="ECO:0007669"/>
    <property type="project" value="UniProtKB-KW"/>
</dbReference>
<dbReference type="Pfam" id="PF02348">
    <property type="entry name" value="CTP_transf_3"/>
    <property type="match status" value="1"/>
</dbReference>
<dbReference type="EC" id="2.7.7.81" evidence="1"/>
<dbReference type="InterPro" id="IPR050793">
    <property type="entry name" value="CMP-NeuNAc_synthase"/>
</dbReference>
<proteinExistence type="predicted"/>
<dbReference type="Gene3D" id="3.90.550.10">
    <property type="entry name" value="Spore Coat Polysaccharide Biosynthesis Protein SpsA, Chain A"/>
    <property type="match status" value="1"/>
</dbReference>
<dbReference type="RefSeq" id="WP_138108155.1">
    <property type="nucleotide sequence ID" value="NZ_VBUC01000001.1"/>
</dbReference>
<dbReference type="InterPro" id="IPR029044">
    <property type="entry name" value="Nucleotide-diphossugar_trans"/>
</dbReference>
<protein>
    <recommendedName>
        <fullName evidence="1">Pseudaminic acid cytidylyltransferase</fullName>
        <ecNumber evidence="1">2.7.7.81</ecNumber>
    </recommendedName>
</protein>
<keyword evidence="2" id="KW-0808">Transferase</keyword>
<reference evidence="2 3" key="1">
    <citation type="submission" date="2019-05" db="EMBL/GenBank/DDBJ databases">
        <title>Arcobacter cibarius and Arcobacter thereius providing challenges in identification an antibiotic susceptibility and Quinolone resistance.</title>
        <authorList>
            <person name="Busch A."/>
            <person name="Hanel I."/>
            <person name="Hotzel H."/>
            <person name="Tomaso H."/>
        </authorList>
    </citation>
    <scope>NUCLEOTIDE SEQUENCE [LARGE SCALE GENOMIC DNA]</scope>
    <source>
        <strain evidence="2 3">16CS0831-2</strain>
    </source>
</reference>
<dbReference type="CDD" id="cd02513">
    <property type="entry name" value="CMP-NeuAc_Synthase"/>
    <property type="match status" value="1"/>
</dbReference>
<dbReference type="InterPro" id="IPR003329">
    <property type="entry name" value="Cytidylyl_trans"/>
</dbReference>